<protein>
    <submittedName>
        <fullName evidence="4">Glycosyl transferase family 1</fullName>
    </submittedName>
</protein>
<evidence type="ECO:0000313" key="5">
    <source>
        <dbReference type="Proteomes" id="UP000627292"/>
    </source>
</evidence>
<feature type="domain" description="Glycosyltransferase subfamily 4-like N-terminal" evidence="3">
    <location>
        <begin position="16"/>
        <end position="162"/>
    </location>
</feature>
<dbReference type="Proteomes" id="UP000627292">
    <property type="component" value="Unassembled WGS sequence"/>
</dbReference>
<dbReference type="InterPro" id="IPR001296">
    <property type="entry name" value="Glyco_trans_1"/>
</dbReference>
<sequence>MSPVLVNGKFLTQKMSGVQRYASELIRHYAAINPDVTLVAPAEGQLNSLYNMPCNIITTGSKAGLLWEQWQLPRFAAKQQQLLLNLCNVAPVMYKNKITCIHDIAFIRYPQFFSKAFYYYYKSMMPLIIRSSKHIITVSEFSKAELMDYYKLRDEQISVIPNAGFPMVQSVAAPMVQAPYFLFVGSVDPRKNLLLLLQAYSAAQLTQTQLVIAGAAYKSFNPELLQQLEQFKANPMIHFAGAVTNEELASLYQHAKAVIVPSLYEGFGLPVAEGLSAGCQVIASDIPIFREVAGEHAFYFKDKQTLTSLLLLLDKQDKRLNESGRDYVLARYSWKQSAALLKKTVEHI</sequence>
<evidence type="ECO:0000259" key="2">
    <source>
        <dbReference type="Pfam" id="PF00534"/>
    </source>
</evidence>
<accession>A0A917J2T5</accession>
<dbReference type="PANTHER" id="PTHR46401:SF2">
    <property type="entry name" value="GLYCOSYLTRANSFERASE WBBK-RELATED"/>
    <property type="match status" value="1"/>
</dbReference>
<dbReference type="RefSeq" id="WP_188957894.1">
    <property type="nucleotide sequence ID" value="NZ_BMIB01000005.1"/>
</dbReference>
<dbReference type="Pfam" id="PF00534">
    <property type="entry name" value="Glycos_transf_1"/>
    <property type="match status" value="1"/>
</dbReference>
<comment type="caution">
    <text evidence="4">The sequence shown here is derived from an EMBL/GenBank/DDBJ whole genome shotgun (WGS) entry which is preliminary data.</text>
</comment>
<name>A0A917J2T5_9BACT</name>
<dbReference type="InterPro" id="IPR028098">
    <property type="entry name" value="Glyco_trans_4-like_N"/>
</dbReference>
<dbReference type="EMBL" id="BMIB01000005">
    <property type="protein sequence ID" value="GGH80355.1"/>
    <property type="molecule type" value="Genomic_DNA"/>
</dbReference>
<dbReference type="CDD" id="cd03809">
    <property type="entry name" value="GT4_MtfB-like"/>
    <property type="match status" value="1"/>
</dbReference>
<dbReference type="AlphaFoldDB" id="A0A917J2T5"/>
<feature type="domain" description="Glycosyl transferase family 1" evidence="2">
    <location>
        <begin position="178"/>
        <end position="303"/>
    </location>
</feature>
<dbReference type="GO" id="GO:0016757">
    <property type="term" value="F:glycosyltransferase activity"/>
    <property type="evidence" value="ECO:0007669"/>
    <property type="project" value="InterPro"/>
</dbReference>
<dbReference type="Gene3D" id="3.40.50.2000">
    <property type="entry name" value="Glycogen Phosphorylase B"/>
    <property type="match status" value="2"/>
</dbReference>
<dbReference type="SUPFAM" id="SSF53756">
    <property type="entry name" value="UDP-Glycosyltransferase/glycogen phosphorylase"/>
    <property type="match status" value="1"/>
</dbReference>
<keyword evidence="1 4" id="KW-0808">Transferase</keyword>
<dbReference type="PANTHER" id="PTHR46401">
    <property type="entry name" value="GLYCOSYLTRANSFERASE WBBK-RELATED"/>
    <property type="match status" value="1"/>
</dbReference>
<keyword evidence="5" id="KW-1185">Reference proteome</keyword>
<gene>
    <name evidence="4" type="ORF">GCM10011379_51110</name>
</gene>
<reference evidence="4" key="1">
    <citation type="journal article" date="2014" name="Int. J. Syst. Evol. Microbiol.">
        <title>Complete genome sequence of Corynebacterium casei LMG S-19264T (=DSM 44701T), isolated from a smear-ripened cheese.</title>
        <authorList>
            <consortium name="US DOE Joint Genome Institute (JGI-PGF)"/>
            <person name="Walter F."/>
            <person name="Albersmeier A."/>
            <person name="Kalinowski J."/>
            <person name="Ruckert C."/>
        </authorList>
    </citation>
    <scope>NUCLEOTIDE SEQUENCE</scope>
    <source>
        <strain evidence="4">CGMCC 1.15290</strain>
    </source>
</reference>
<evidence type="ECO:0000256" key="1">
    <source>
        <dbReference type="ARBA" id="ARBA00022679"/>
    </source>
</evidence>
<organism evidence="4 5">
    <name type="scientific">Filimonas zeae</name>
    <dbReference type="NCBI Taxonomy" id="1737353"/>
    <lineage>
        <taxon>Bacteria</taxon>
        <taxon>Pseudomonadati</taxon>
        <taxon>Bacteroidota</taxon>
        <taxon>Chitinophagia</taxon>
        <taxon>Chitinophagales</taxon>
        <taxon>Chitinophagaceae</taxon>
        <taxon>Filimonas</taxon>
    </lineage>
</organism>
<proteinExistence type="predicted"/>
<evidence type="ECO:0000313" key="4">
    <source>
        <dbReference type="EMBL" id="GGH80355.1"/>
    </source>
</evidence>
<dbReference type="Pfam" id="PF13439">
    <property type="entry name" value="Glyco_transf_4"/>
    <property type="match status" value="1"/>
</dbReference>
<evidence type="ECO:0000259" key="3">
    <source>
        <dbReference type="Pfam" id="PF13439"/>
    </source>
</evidence>
<reference evidence="4" key="2">
    <citation type="submission" date="2020-09" db="EMBL/GenBank/DDBJ databases">
        <authorList>
            <person name="Sun Q."/>
            <person name="Zhou Y."/>
        </authorList>
    </citation>
    <scope>NUCLEOTIDE SEQUENCE</scope>
    <source>
        <strain evidence="4">CGMCC 1.15290</strain>
    </source>
</reference>